<dbReference type="AlphaFoldDB" id="A0A0G4EJB8"/>
<dbReference type="FunCoup" id="A0A0G4EJB8">
    <property type="interactions" value="4"/>
</dbReference>
<dbReference type="EMBL" id="CDMY01000247">
    <property type="protein sequence ID" value="CEL96834.1"/>
    <property type="molecule type" value="Genomic_DNA"/>
</dbReference>
<dbReference type="OrthoDB" id="2498029at2759"/>
<dbReference type="Pfam" id="PF12146">
    <property type="entry name" value="Hydrolase_4"/>
    <property type="match status" value="1"/>
</dbReference>
<dbReference type="VEuPathDB" id="CryptoDB:Vbra_3870"/>
<organism evidence="2 3">
    <name type="scientific">Vitrella brassicaformis (strain CCMP3155)</name>
    <dbReference type="NCBI Taxonomy" id="1169540"/>
    <lineage>
        <taxon>Eukaryota</taxon>
        <taxon>Sar</taxon>
        <taxon>Alveolata</taxon>
        <taxon>Colpodellida</taxon>
        <taxon>Vitrellaceae</taxon>
        <taxon>Vitrella</taxon>
    </lineage>
</organism>
<feature type="domain" description="Serine aminopeptidase S33" evidence="1">
    <location>
        <begin position="51"/>
        <end position="300"/>
    </location>
</feature>
<keyword evidence="3" id="KW-1185">Reference proteome</keyword>
<dbReference type="InterPro" id="IPR051044">
    <property type="entry name" value="MAG_DAG_Lipase"/>
</dbReference>
<dbReference type="SUPFAM" id="SSF53474">
    <property type="entry name" value="alpha/beta-Hydrolases"/>
    <property type="match status" value="1"/>
</dbReference>
<evidence type="ECO:0000313" key="2">
    <source>
        <dbReference type="EMBL" id="CEL96834.1"/>
    </source>
</evidence>
<protein>
    <recommendedName>
        <fullName evidence="1">Serine aminopeptidase S33 domain-containing protein</fullName>
    </recommendedName>
</protein>
<reference evidence="2 3" key="1">
    <citation type="submission" date="2014-11" db="EMBL/GenBank/DDBJ databases">
        <authorList>
            <person name="Zhu J."/>
            <person name="Qi W."/>
            <person name="Song R."/>
        </authorList>
    </citation>
    <scope>NUCLEOTIDE SEQUENCE [LARGE SCALE GENOMIC DNA]</scope>
</reference>
<dbReference type="InterPro" id="IPR029058">
    <property type="entry name" value="AB_hydrolase_fold"/>
</dbReference>
<dbReference type="InterPro" id="IPR022742">
    <property type="entry name" value="Hydrolase_4"/>
</dbReference>
<name>A0A0G4EJB8_VITBC</name>
<dbReference type="PhylomeDB" id="A0A0G4EJB8"/>
<proteinExistence type="predicted"/>
<sequence>MSCWDDSIDIQRLGLQNQDVKKKEAIGNPAVDTFVNSKGLTIQTYHYEAANPKGIVLCVHGYGTHFRFEYLTLGDQLYQGSWVERLVNAGYGVYGWDHQSFGLSDGWQRMRANVESFDDFIDDGIQFLNEQILSNKKEDVPVFLMGLSMGGCMAALMAERPEGKALAGVILLSPMLSIETEKERNKAALPLVDFLSKAIPHLPLARQQPAKLEEITAARAKDPLFYKGMARARMSNEILKAVDKVAEGAPQLTAPLLIIHSQRDTQCEPEGSSKFVNLVSSEVREISLLNDMWHNLANEPGNEKVFEEVYDFLRRHTEGDLLHPKPPTLTSGG</sequence>
<evidence type="ECO:0000313" key="3">
    <source>
        <dbReference type="Proteomes" id="UP000041254"/>
    </source>
</evidence>
<dbReference type="PANTHER" id="PTHR11614">
    <property type="entry name" value="PHOSPHOLIPASE-RELATED"/>
    <property type="match status" value="1"/>
</dbReference>
<accession>A0A0G4EJB8</accession>
<dbReference type="OMA" id="VYERCAC"/>
<evidence type="ECO:0000259" key="1">
    <source>
        <dbReference type="Pfam" id="PF12146"/>
    </source>
</evidence>
<gene>
    <name evidence="2" type="ORF">Vbra_3870</name>
</gene>
<dbReference type="Proteomes" id="UP000041254">
    <property type="component" value="Unassembled WGS sequence"/>
</dbReference>
<dbReference type="STRING" id="1169540.A0A0G4EJB8"/>
<dbReference type="InParanoid" id="A0A0G4EJB8"/>
<dbReference type="Gene3D" id="3.40.50.1820">
    <property type="entry name" value="alpha/beta hydrolase"/>
    <property type="match status" value="1"/>
</dbReference>